<feature type="domain" description="CCHC-type" evidence="2">
    <location>
        <begin position="133"/>
        <end position="146"/>
    </location>
</feature>
<organism evidence="3 4">
    <name type="scientific">Cajanus cajan</name>
    <name type="common">Pigeon pea</name>
    <name type="synonym">Cajanus indicus</name>
    <dbReference type="NCBI Taxonomy" id="3821"/>
    <lineage>
        <taxon>Eukaryota</taxon>
        <taxon>Viridiplantae</taxon>
        <taxon>Streptophyta</taxon>
        <taxon>Embryophyta</taxon>
        <taxon>Tracheophyta</taxon>
        <taxon>Spermatophyta</taxon>
        <taxon>Magnoliopsida</taxon>
        <taxon>eudicotyledons</taxon>
        <taxon>Gunneridae</taxon>
        <taxon>Pentapetalae</taxon>
        <taxon>rosids</taxon>
        <taxon>fabids</taxon>
        <taxon>Fabales</taxon>
        <taxon>Fabaceae</taxon>
        <taxon>Papilionoideae</taxon>
        <taxon>50 kb inversion clade</taxon>
        <taxon>NPAAA clade</taxon>
        <taxon>indigoferoid/millettioid clade</taxon>
        <taxon>Phaseoleae</taxon>
        <taxon>Cajanus</taxon>
    </lineage>
</organism>
<keyword evidence="1" id="KW-0862">Zinc</keyword>
<dbReference type="InterPro" id="IPR040256">
    <property type="entry name" value="At4g02000-like"/>
</dbReference>
<dbReference type="PANTHER" id="PTHR31286:SF99">
    <property type="entry name" value="DUF4283 DOMAIN-CONTAINING PROTEIN"/>
    <property type="match status" value="1"/>
</dbReference>
<dbReference type="OMA" id="KGRYARC"/>
<keyword evidence="4" id="KW-1185">Reference proteome</keyword>
<evidence type="ECO:0000313" key="3">
    <source>
        <dbReference type="EMBL" id="KYP69677.1"/>
    </source>
</evidence>
<dbReference type="Pfam" id="PF14111">
    <property type="entry name" value="DUF4283"/>
    <property type="match status" value="1"/>
</dbReference>
<dbReference type="Proteomes" id="UP000075243">
    <property type="component" value="Chromosome 3"/>
</dbReference>
<sequence length="151" mass="17878">MIDLPNDYFLVQFLAEEDYRHAIYEGPWMIADHYILVQRWKPFFTVTTTQTKMVAAWIRIPGLPIELYNDCFHWRAKSKPRTMLKIDKLTSNHSRGKFARICMEVNLNRKLVSMINVMGHIIKLEYEGLHSICFKCGKYGHRQEHCGVLME</sequence>
<dbReference type="InterPro" id="IPR001878">
    <property type="entry name" value="Znf_CCHC"/>
</dbReference>
<reference evidence="3 4" key="1">
    <citation type="journal article" date="2012" name="Nat. Biotechnol.">
        <title>Draft genome sequence of pigeonpea (Cajanus cajan), an orphan legume crop of resource-poor farmers.</title>
        <authorList>
            <person name="Varshney R.K."/>
            <person name="Chen W."/>
            <person name="Li Y."/>
            <person name="Bharti A.K."/>
            <person name="Saxena R.K."/>
            <person name="Schlueter J.A."/>
            <person name="Donoghue M.T."/>
            <person name="Azam S."/>
            <person name="Fan G."/>
            <person name="Whaley A.M."/>
            <person name="Farmer A.D."/>
            <person name="Sheridan J."/>
            <person name="Iwata A."/>
            <person name="Tuteja R."/>
            <person name="Penmetsa R.V."/>
            <person name="Wu W."/>
            <person name="Upadhyaya H.D."/>
            <person name="Yang S.P."/>
            <person name="Shah T."/>
            <person name="Saxena K.B."/>
            <person name="Michael T."/>
            <person name="McCombie W.R."/>
            <person name="Yang B."/>
            <person name="Zhang G."/>
            <person name="Yang H."/>
            <person name="Wang J."/>
            <person name="Spillane C."/>
            <person name="Cook D.R."/>
            <person name="May G.D."/>
            <person name="Xu X."/>
            <person name="Jackson S.A."/>
        </authorList>
    </citation>
    <scope>NUCLEOTIDE SEQUENCE [LARGE SCALE GENOMIC DNA]</scope>
    <source>
        <strain evidence="4">cv. Asha</strain>
    </source>
</reference>
<dbReference type="GO" id="GO:0003676">
    <property type="term" value="F:nucleic acid binding"/>
    <property type="evidence" value="ECO:0007669"/>
    <property type="project" value="InterPro"/>
</dbReference>
<dbReference type="Gramene" id="C.cajan_08625.t">
    <property type="protein sequence ID" value="C.cajan_08625.t.cds1"/>
    <property type="gene ID" value="C.cajan_08625"/>
</dbReference>
<keyword evidence="1" id="KW-0479">Metal-binding</keyword>
<evidence type="ECO:0000259" key="2">
    <source>
        <dbReference type="PROSITE" id="PS50158"/>
    </source>
</evidence>
<gene>
    <name evidence="3" type="ORF">KK1_008877</name>
</gene>
<dbReference type="PANTHER" id="PTHR31286">
    <property type="entry name" value="GLYCINE-RICH CELL WALL STRUCTURAL PROTEIN 1.8-LIKE"/>
    <property type="match status" value="1"/>
</dbReference>
<evidence type="ECO:0000256" key="1">
    <source>
        <dbReference type="PROSITE-ProRule" id="PRU00047"/>
    </source>
</evidence>
<dbReference type="AlphaFoldDB" id="A0A151TRK2"/>
<dbReference type="GO" id="GO:0008270">
    <property type="term" value="F:zinc ion binding"/>
    <property type="evidence" value="ECO:0007669"/>
    <property type="project" value="UniProtKB-KW"/>
</dbReference>
<accession>A0A151TRK2</accession>
<keyword evidence="1" id="KW-0863">Zinc-finger</keyword>
<evidence type="ECO:0000313" key="4">
    <source>
        <dbReference type="Proteomes" id="UP000075243"/>
    </source>
</evidence>
<protein>
    <recommendedName>
        <fullName evidence="2">CCHC-type domain-containing protein</fullName>
    </recommendedName>
</protein>
<proteinExistence type="predicted"/>
<name>A0A151TRK2_CAJCA</name>
<dbReference type="PROSITE" id="PS50158">
    <property type="entry name" value="ZF_CCHC"/>
    <property type="match status" value="1"/>
</dbReference>
<dbReference type="InterPro" id="IPR025558">
    <property type="entry name" value="DUF4283"/>
</dbReference>
<dbReference type="EMBL" id="CM003605">
    <property type="protein sequence ID" value="KYP69677.1"/>
    <property type="molecule type" value="Genomic_DNA"/>
</dbReference>